<name>A0A0F9BDX7_9ZZZZ</name>
<keyword evidence="1" id="KW-0812">Transmembrane</keyword>
<feature type="transmembrane region" description="Helical" evidence="1">
    <location>
        <begin position="120"/>
        <end position="141"/>
    </location>
</feature>
<keyword evidence="1" id="KW-1133">Transmembrane helix</keyword>
<feature type="transmembrane region" description="Helical" evidence="1">
    <location>
        <begin position="52"/>
        <end position="73"/>
    </location>
</feature>
<gene>
    <name evidence="2" type="ORF">LCGC14_2458460</name>
</gene>
<sequence length="149" mass="16746">MDSKNPEIKKWKPGVSKNILLLIAGLMWIGVGIMLDGLSYSWLRAEKPDSALLALVGGFVCALVIHHFGFLRVADKNLGRILPMEGKKCVFSFMPWKSYILIIIMILMGFLLRLSPIPKLYLAVLYSGIGTALILSSVRYLRHLFLIKK</sequence>
<keyword evidence="1" id="KW-0472">Membrane</keyword>
<feature type="transmembrane region" description="Helical" evidence="1">
    <location>
        <begin position="20"/>
        <end position="40"/>
    </location>
</feature>
<comment type="caution">
    <text evidence="2">The sequence shown here is derived from an EMBL/GenBank/DDBJ whole genome shotgun (WGS) entry which is preliminary data.</text>
</comment>
<reference evidence="2" key="1">
    <citation type="journal article" date="2015" name="Nature">
        <title>Complex archaea that bridge the gap between prokaryotes and eukaryotes.</title>
        <authorList>
            <person name="Spang A."/>
            <person name="Saw J.H."/>
            <person name="Jorgensen S.L."/>
            <person name="Zaremba-Niedzwiedzka K."/>
            <person name="Martijn J."/>
            <person name="Lind A.E."/>
            <person name="van Eijk R."/>
            <person name="Schleper C."/>
            <person name="Guy L."/>
            <person name="Ettema T.J."/>
        </authorList>
    </citation>
    <scope>NUCLEOTIDE SEQUENCE</scope>
</reference>
<feature type="transmembrane region" description="Helical" evidence="1">
    <location>
        <begin position="94"/>
        <end position="114"/>
    </location>
</feature>
<proteinExistence type="predicted"/>
<dbReference type="AlphaFoldDB" id="A0A0F9BDX7"/>
<evidence type="ECO:0000313" key="2">
    <source>
        <dbReference type="EMBL" id="KKL20139.1"/>
    </source>
</evidence>
<accession>A0A0F9BDX7</accession>
<dbReference type="EMBL" id="LAZR01038215">
    <property type="protein sequence ID" value="KKL20139.1"/>
    <property type="molecule type" value="Genomic_DNA"/>
</dbReference>
<evidence type="ECO:0000256" key="1">
    <source>
        <dbReference type="SAM" id="Phobius"/>
    </source>
</evidence>
<protein>
    <submittedName>
        <fullName evidence="2">Uncharacterized protein</fullName>
    </submittedName>
</protein>
<organism evidence="2">
    <name type="scientific">marine sediment metagenome</name>
    <dbReference type="NCBI Taxonomy" id="412755"/>
    <lineage>
        <taxon>unclassified sequences</taxon>
        <taxon>metagenomes</taxon>
        <taxon>ecological metagenomes</taxon>
    </lineage>
</organism>